<gene>
    <name evidence="2" type="ORF">I6I06_17730</name>
</gene>
<accession>A0A7T4TBU6</accession>
<dbReference type="Proteomes" id="UP000595610">
    <property type="component" value="Chromosome 2"/>
</dbReference>
<dbReference type="NCBIfam" id="TIGR00778">
    <property type="entry name" value="ahpD_dom"/>
    <property type="match status" value="1"/>
</dbReference>
<evidence type="ECO:0000313" key="2">
    <source>
        <dbReference type="EMBL" id="QQC66845.1"/>
    </source>
</evidence>
<evidence type="ECO:0000259" key="1">
    <source>
        <dbReference type="Pfam" id="PF02627"/>
    </source>
</evidence>
<sequence>MSRIVLPAIDQTPEASRPVLDAVTRQLKMTPNLFRIMALSPNALNGWAGLQGALMKTFDVKIRDGIALAVSQVNGCQYCLSAHTYVAGNMANIADDEIRRNRLGHADNPRTAAAVAFARTLMQTRGKVSEDDLRTVRAAGFSDANIVEIIALSAQYMLTNFINNTFDTEIDFPVVDSEVA</sequence>
<dbReference type="GO" id="GO:0051920">
    <property type="term" value="F:peroxiredoxin activity"/>
    <property type="evidence" value="ECO:0007669"/>
    <property type="project" value="InterPro"/>
</dbReference>
<name>A0A7T4TBU6_9BURK</name>
<dbReference type="PANTHER" id="PTHR35446:SF3">
    <property type="entry name" value="CMD DOMAIN-CONTAINING PROTEIN"/>
    <property type="match status" value="1"/>
</dbReference>
<dbReference type="SUPFAM" id="SSF69118">
    <property type="entry name" value="AhpD-like"/>
    <property type="match status" value="1"/>
</dbReference>
<dbReference type="Pfam" id="PF02627">
    <property type="entry name" value="CMD"/>
    <property type="match status" value="1"/>
</dbReference>
<protein>
    <submittedName>
        <fullName evidence="2">Peroxidase-related enzyme</fullName>
    </submittedName>
</protein>
<keyword evidence="2" id="KW-0575">Peroxidase</keyword>
<dbReference type="NCBIfam" id="TIGR01926">
    <property type="entry name" value="peroxid_rel"/>
    <property type="match status" value="1"/>
</dbReference>
<feature type="domain" description="Carboxymuconolactone decarboxylase-like" evidence="1">
    <location>
        <begin position="41"/>
        <end position="119"/>
    </location>
</feature>
<dbReference type="EMBL" id="CP066076">
    <property type="protein sequence ID" value="QQC66845.1"/>
    <property type="molecule type" value="Genomic_DNA"/>
</dbReference>
<evidence type="ECO:0000313" key="3">
    <source>
        <dbReference type="Proteomes" id="UP000595610"/>
    </source>
</evidence>
<proteinExistence type="predicted"/>
<dbReference type="InterPro" id="IPR010195">
    <property type="entry name" value="Uncharacterised_peroxidase-rel"/>
</dbReference>
<dbReference type="KEGG" id="pgis:I6I06_17730"/>
<reference evidence="2 3" key="1">
    <citation type="submission" date="2020-12" db="EMBL/GenBank/DDBJ databases">
        <title>FDA dAtabase for Regulatory Grade micrObial Sequences (FDA-ARGOS): Supporting development and validation of Infectious Disease Dx tests.</title>
        <authorList>
            <person name="Nelson B."/>
            <person name="Plummer A."/>
            <person name="Tallon L."/>
            <person name="Sadzewicz L."/>
            <person name="Zhao X."/>
            <person name="Boylan J."/>
            <person name="Ott S."/>
            <person name="Bowen H."/>
            <person name="Vavikolanu K."/>
            <person name="Mehta A."/>
            <person name="Aluvathingal J."/>
            <person name="Nadendla S."/>
            <person name="Myers T."/>
            <person name="Yan Y."/>
            <person name="Sichtig H."/>
        </authorList>
    </citation>
    <scope>NUCLEOTIDE SEQUENCE [LARGE SCALE GENOMIC DNA]</scope>
    <source>
        <strain evidence="2 3">FDAARGOS_1049</strain>
    </source>
</reference>
<dbReference type="RefSeq" id="WP_042328870.1">
    <property type="nucleotide sequence ID" value="NZ_CP066076.1"/>
</dbReference>
<dbReference type="AlphaFoldDB" id="A0A7T4TBU6"/>
<dbReference type="InterPro" id="IPR029032">
    <property type="entry name" value="AhpD-like"/>
</dbReference>
<dbReference type="PANTHER" id="PTHR35446">
    <property type="entry name" value="SI:CH211-175M2.5"/>
    <property type="match status" value="1"/>
</dbReference>
<organism evidence="2 3">
    <name type="scientific">Paraburkholderia ginsengisoli</name>
    <dbReference type="NCBI Taxonomy" id="311231"/>
    <lineage>
        <taxon>Bacteria</taxon>
        <taxon>Pseudomonadati</taxon>
        <taxon>Pseudomonadota</taxon>
        <taxon>Betaproteobacteria</taxon>
        <taxon>Burkholderiales</taxon>
        <taxon>Burkholderiaceae</taxon>
        <taxon>Paraburkholderia</taxon>
    </lineage>
</organism>
<keyword evidence="3" id="KW-1185">Reference proteome</keyword>
<keyword evidence="2" id="KW-0560">Oxidoreductase</keyword>
<dbReference type="InterPro" id="IPR003779">
    <property type="entry name" value="CMD-like"/>
</dbReference>
<dbReference type="Gene3D" id="1.20.1290.10">
    <property type="entry name" value="AhpD-like"/>
    <property type="match status" value="1"/>
</dbReference>
<dbReference type="InterPro" id="IPR004675">
    <property type="entry name" value="AhpD_core"/>
</dbReference>